<evidence type="ECO:0000259" key="2">
    <source>
        <dbReference type="PROSITE" id="PS50024"/>
    </source>
</evidence>
<organism evidence="3 4">
    <name type="scientific">Gossypium tomentosum</name>
    <name type="common">Hawaiian cotton</name>
    <name type="synonym">Gossypium sandvicense</name>
    <dbReference type="NCBI Taxonomy" id="34277"/>
    <lineage>
        <taxon>Eukaryota</taxon>
        <taxon>Viridiplantae</taxon>
        <taxon>Streptophyta</taxon>
        <taxon>Embryophyta</taxon>
        <taxon>Tracheophyta</taxon>
        <taxon>Spermatophyta</taxon>
        <taxon>Magnoliopsida</taxon>
        <taxon>eudicotyledons</taxon>
        <taxon>Gunneridae</taxon>
        <taxon>Pentapetalae</taxon>
        <taxon>rosids</taxon>
        <taxon>malvids</taxon>
        <taxon>Malvales</taxon>
        <taxon>Malvaceae</taxon>
        <taxon>Malvoideae</taxon>
        <taxon>Gossypium</taxon>
    </lineage>
</organism>
<evidence type="ECO:0000313" key="4">
    <source>
        <dbReference type="Proteomes" id="UP000322667"/>
    </source>
</evidence>
<feature type="region of interest" description="Disordered" evidence="1">
    <location>
        <begin position="45"/>
        <end position="67"/>
    </location>
</feature>
<sequence length="67" mass="7390">MDHPPDPQPNPTDCPFISKIIFLSPFLPVTSNNFSNFTINSPPSITTSNPFSSSMEDQSSLKFNDLS</sequence>
<evidence type="ECO:0000256" key="1">
    <source>
        <dbReference type="SAM" id="MobiDB-lite"/>
    </source>
</evidence>
<feature type="domain" description="SEA" evidence="2">
    <location>
        <begin position="35"/>
        <end position="67"/>
    </location>
</feature>
<reference evidence="3 4" key="1">
    <citation type="submission" date="2019-07" db="EMBL/GenBank/DDBJ databases">
        <title>WGS assembly of Gossypium tomentosum.</title>
        <authorList>
            <person name="Chen Z.J."/>
            <person name="Sreedasyam A."/>
            <person name="Ando A."/>
            <person name="Song Q."/>
            <person name="De L."/>
            <person name="Hulse-Kemp A."/>
            <person name="Ding M."/>
            <person name="Ye W."/>
            <person name="Kirkbride R."/>
            <person name="Jenkins J."/>
            <person name="Plott C."/>
            <person name="Lovell J."/>
            <person name="Lin Y.-M."/>
            <person name="Vaughn R."/>
            <person name="Liu B."/>
            <person name="Li W."/>
            <person name="Simpson S."/>
            <person name="Scheffler B."/>
            <person name="Saski C."/>
            <person name="Grover C."/>
            <person name="Hu G."/>
            <person name="Conover J."/>
            <person name="Carlson J."/>
            <person name="Shu S."/>
            <person name="Boston L."/>
            <person name="Williams M."/>
            <person name="Peterson D."/>
            <person name="Mcgee K."/>
            <person name="Jones D."/>
            <person name="Wendel J."/>
            <person name="Stelly D."/>
            <person name="Grimwood J."/>
            <person name="Schmutz J."/>
        </authorList>
    </citation>
    <scope>NUCLEOTIDE SEQUENCE [LARGE SCALE GENOMIC DNA]</scope>
    <source>
        <strain evidence="3">7179.01</strain>
    </source>
</reference>
<dbReference type="EMBL" id="CM017635">
    <property type="protein sequence ID" value="TYH34753.1"/>
    <property type="molecule type" value="Genomic_DNA"/>
</dbReference>
<dbReference type="PROSITE" id="PS50024">
    <property type="entry name" value="SEA"/>
    <property type="match status" value="1"/>
</dbReference>
<proteinExistence type="predicted"/>
<accession>A0A5D2HXA5</accession>
<dbReference type="Proteomes" id="UP000322667">
    <property type="component" value="Chromosome D13"/>
</dbReference>
<name>A0A5D2HXA5_GOSTO</name>
<keyword evidence="4" id="KW-1185">Reference proteome</keyword>
<dbReference type="InterPro" id="IPR000082">
    <property type="entry name" value="SEA_dom"/>
</dbReference>
<evidence type="ECO:0000313" key="3">
    <source>
        <dbReference type="EMBL" id="TYH34753.1"/>
    </source>
</evidence>
<protein>
    <recommendedName>
        <fullName evidence="2">SEA domain-containing protein</fullName>
    </recommendedName>
</protein>
<feature type="non-terminal residue" evidence="3">
    <location>
        <position position="67"/>
    </location>
</feature>
<dbReference type="AlphaFoldDB" id="A0A5D2HXA5"/>
<gene>
    <name evidence="3" type="ORF">ES332_D13G146700v1</name>
</gene>